<keyword evidence="4" id="KW-1185">Reference proteome</keyword>
<evidence type="ECO:0000313" key="4">
    <source>
        <dbReference type="Proteomes" id="UP000185944"/>
    </source>
</evidence>
<evidence type="ECO:0000313" key="3">
    <source>
        <dbReference type="EMBL" id="OAG28864.1"/>
    </source>
</evidence>
<dbReference type="SUPFAM" id="SSF54928">
    <property type="entry name" value="RNA-binding domain, RBD"/>
    <property type="match status" value="1"/>
</dbReference>
<sequence length="275" mass="31845">MKKDRIDKRYPLKEKLSLGCIEVGTCFICGLGRVHEADEVSGVKWTFRGFKYVNGIQHMLVNEDTSEKVMIYADEELNMQQCLCEAHPFIQQPPIGTLLDVNKAFAELNTIVRVAPSFYPTFFEYSPYTIDKDKIIRGIDTRTTCMIKNIPNKLTTRQLVTLLASISYNSFDFVYLRMDFKSKCNNGYAFINFRECRYIPLFLDAIKGKKWKNFNSEKKGDITYARIQGLVMLQHRFKRSDILGACKEFWPVIFNEQGEETLASDWSKGKLQIDA</sequence>
<evidence type="ECO:0000259" key="2">
    <source>
        <dbReference type="Pfam" id="PF04059"/>
    </source>
</evidence>
<dbReference type="AlphaFoldDB" id="A0A177EA98"/>
<accession>A0A177EA98</accession>
<dbReference type="InterPro" id="IPR035979">
    <property type="entry name" value="RBD_domain_sf"/>
</dbReference>
<dbReference type="RefSeq" id="XP_067543609.1">
    <property type="nucleotide sequence ID" value="XM_067688421.1"/>
</dbReference>
<name>A0A177EA98_9MICR</name>
<keyword evidence="1" id="KW-0694">RNA-binding</keyword>
<feature type="domain" description="Mei2-like C-terminal RNA recognition motif" evidence="2">
    <location>
        <begin position="142"/>
        <end position="237"/>
    </location>
</feature>
<dbReference type="PANTHER" id="PTHR23189">
    <property type="entry name" value="RNA RECOGNITION MOTIF-CONTAINING"/>
    <property type="match status" value="1"/>
</dbReference>
<dbReference type="Proteomes" id="UP000185944">
    <property type="component" value="Unassembled WGS sequence"/>
</dbReference>
<proteinExistence type="predicted"/>
<evidence type="ECO:0000256" key="1">
    <source>
        <dbReference type="ARBA" id="ARBA00022884"/>
    </source>
</evidence>
<organism evidence="3 4">
    <name type="scientific">Nematocida displodere</name>
    <dbReference type="NCBI Taxonomy" id="1805483"/>
    <lineage>
        <taxon>Eukaryota</taxon>
        <taxon>Fungi</taxon>
        <taxon>Fungi incertae sedis</taxon>
        <taxon>Microsporidia</taxon>
        <taxon>Nematocida</taxon>
    </lineage>
</organism>
<dbReference type="VEuPathDB" id="MicrosporidiaDB:NEDG_01003"/>
<comment type="caution">
    <text evidence="3">The sequence shown here is derived from an EMBL/GenBank/DDBJ whole genome shotgun (WGS) entry which is preliminary data.</text>
</comment>
<dbReference type="OrthoDB" id="417481at2759"/>
<dbReference type="Pfam" id="PF04059">
    <property type="entry name" value="RRM_2"/>
    <property type="match status" value="1"/>
</dbReference>
<reference evidence="3 4" key="1">
    <citation type="submission" date="2016-02" db="EMBL/GenBank/DDBJ databases">
        <title>Discovery of a natural microsporidian pathogen with a broad tissue tropism in Caenorhabditis elegans.</title>
        <authorList>
            <person name="Luallen R.J."/>
            <person name="Reinke A.W."/>
            <person name="Tong L."/>
            <person name="Botts M.R."/>
            <person name="Felix M.-A."/>
            <person name="Troemel E.R."/>
        </authorList>
    </citation>
    <scope>NUCLEOTIDE SEQUENCE [LARGE SCALE GENOMIC DNA]</scope>
    <source>
        <strain evidence="3 4">JUm2807</strain>
    </source>
</reference>
<dbReference type="EMBL" id="LTDL01000042">
    <property type="protein sequence ID" value="OAG28864.1"/>
    <property type="molecule type" value="Genomic_DNA"/>
</dbReference>
<gene>
    <name evidence="3" type="ORF">NEDG_01003</name>
</gene>
<protein>
    <recommendedName>
        <fullName evidence="2">Mei2-like C-terminal RNA recognition motif domain-containing protein</fullName>
    </recommendedName>
</protein>
<dbReference type="GO" id="GO:0003723">
    <property type="term" value="F:RNA binding"/>
    <property type="evidence" value="ECO:0007669"/>
    <property type="project" value="UniProtKB-KW"/>
</dbReference>
<dbReference type="InterPro" id="IPR007201">
    <property type="entry name" value="Mei2-like_Rrm_C"/>
</dbReference>
<dbReference type="GeneID" id="93647353"/>